<dbReference type="Proteomes" id="UP000241362">
    <property type="component" value="Unassembled WGS sequence"/>
</dbReference>
<organism evidence="1 2">
    <name type="scientific">Fuscovulum blasticum DSM 2131</name>
    <dbReference type="NCBI Taxonomy" id="1188250"/>
    <lineage>
        <taxon>Bacteria</taxon>
        <taxon>Pseudomonadati</taxon>
        <taxon>Pseudomonadota</taxon>
        <taxon>Alphaproteobacteria</taxon>
        <taxon>Rhodobacterales</taxon>
        <taxon>Paracoccaceae</taxon>
        <taxon>Pseudogemmobacter</taxon>
    </lineage>
</organism>
<dbReference type="SUPFAM" id="SSF54211">
    <property type="entry name" value="Ribosomal protein S5 domain 2-like"/>
    <property type="match status" value="1"/>
</dbReference>
<evidence type="ECO:0000313" key="1">
    <source>
        <dbReference type="EMBL" id="PTE13281.1"/>
    </source>
</evidence>
<protein>
    <submittedName>
        <fullName evidence="1">Propanediol utilization protein</fullName>
    </submittedName>
</protein>
<name>A0A2T4J5V6_FUSBL</name>
<evidence type="ECO:0000313" key="2">
    <source>
        <dbReference type="Proteomes" id="UP000241362"/>
    </source>
</evidence>
<gene>
    <name evidence="1" type="ORF">C5F44_14460</name>
</gene>
<proteinExistence type="predicted"/>
<dbReference type="InterPro" id="IPR020568">
    <property type="entry name" value="Ribosomal_Su5_D2-typ_SF"/>
</dbReference>
<dbReference type="EMBL" id="PZKE01000016">
    <property type="protein sequence ID" value="PTE13281.1"/>
    <property type="molecule type" value="Genomic_DNA"/>
</dbReference>
<comment type="caution">
    <text evidence="1">The sequence shown here is derived from an EMBL/GenBank/DDBJ whole genome shotgun (WGS) entry which is preliminary data.</text>
</comment>
<dbReference type="AlphaFoldDB" id="A0A2T4J5V6"/>
<reference evidence="1 2" key="1">
    <citation type="submission" date="2018-03" db="EMBL/GenBank/DDBJ databases">
        <title>Rhodobacter blasticus.</title>
        <authorList>
            <person name="Meyer T.E."/>
            <person name="Miller S."/>
            <person name="Lodha T."/>
            <person name="Gandham S."/>
            <person name="Chintalapati S."/>
            <person name="Chintalapati V.R."/>
        </authorList>
    </citation>
    <scope>NUCLEOTIDE SEQUENCE [LARGE SCALE GENOMIC DNA]</scope>
    <source>
        <strain evidence="1 2">DSM 2131</strain>
    </source>
</reference>
<accession>A0A2T4J5V6</accession>
<sequence length="223" mass="22828">MHRPACAAPLSLSAARRLLASVGRPLRGRYVLRCTMPLGAGAGASTAVRVALLRAAGETDPLRIAAACFASEGASDPLMFDAPERLLWASREGHVLARGPALPRMAVIGGFFGPPRRTDPRDMAFPDITDLVQGWGAASGDLPALARLASQSAARCLALRGPAEDPTAALALRLGALGWSAAHTGSARALLFGPRGVPPGAEAALRAAGFGGITRFTIGGQGH</sequence>
<keyword evidence="2" id="KW-1185">Reference proteome</keyword>